<dbReference type="GO" id="GO:0005634">
    <property type="term" value="C:nucleus"/>
    <property type="evidence" value="ECO:0007669"/>
    <property type="project" value="UniProtKB-SubCell"/>
</dbReference>
<evidence type="ECO:0000256" key="4">
    <source>
        <dbReference type="ARBA" id="ARBA00022833"/>
    </source>
</evidence>
<dbReference type="PANTHER" id="PTHR12920">
    <property type="entry name" value="RYBP AND YAF2-RELATED"/>
    <property type="match status" value="1"/>
</dbReference>
<dbReference type="InterPro" id="IPR001876">
    <property type="entry name" value="Znf_RanBP2"/>
</dbReference>
<protein>
    <submittedName>
        <fullName evidence="11">YY1-associated factor 2</fullName>
    </submittedName>
</protein>
<dbReference type="FunFam" id="4.10.1060.10:FF:000009">
    <property type="entry name" value="YY1 associated factor 2"/>
    <property type="match status" value="1"/>
</dbReference>
<feature type="region of interest" description="Disordered" evidence="9">
    <location>
        <begin position="64"/>
        <end position="83"/>
    </location>
</feature>
<dbReference type="OrthoDB" id="10063208at2759"/>
<accession>A0A226DKG9</accession>
<gene>
    <name evidence="11" type="ORF">Fcan01_19715</name>
</gene>
<dbReference type="SMART" id="SM00547">
    <property type="entry name" value="ZnF_RBZ"/>
    <property type="match status" value="1"/>
</dbReference>
<dbReference type="AlphaFoldDB" id="A0A226DKG9"/>
<dbReference type="InterPro" id="IPR039958">
    <property type="entry name" value="RYBP/YAF2"/>
</dbReference>
<keyword evidence="3 8" id="KW-0863">Zinc-finger</keyword>
<dbReference type="GO" id="GO:0003677">
    <property type="term" value="F:DNA binding"/>
    <property type="evidence" value="ECO:0007669"/>
    <property type="project" value="TreeGrafter"/>
</dbReference>
<sequence>MDSKKQAQKRQKRQSKVLEENFWDCSVCTFRNTAEAFKCSMCDVRKGTSTRKPRLNPQLVAQQVAQTIPPPPPKPRREDSKERKLHNLSVIHPDGKVSKKKIRNIRPRLKNIDRSQVVRQPVTVNNVTVVITEYMMRSVTSSSQSNPMISTEIPSSSDISNQSEIISVNGEGPVIPTPASQQQ</sequence>
<feature type="domain" description="RanBP2-type" evidence="10">
    <location>
        <begin position="19"/>
        <end position="48"/>
    </location>
</feature>
<evidence type="ECO:0000256" key="5">
    <source>
        <dbReference type="ARBA" id="ARBA00023015"/>
    </source>
</evidence>
<evidence type="ECO:0000313" key="11">
    <source>
        <dbReference type="EMBL" id="OXA45689.1"/>
    </source>
</evidence>
<evidence type="ECO:0000256" key="8">
    <source>
        <dbReference type="PROSITE-ProRule" id="PRU00322"/>
    </source>
</evidence>
<dbReference type="Pfam" id="PF17219">
    <property type="entry name" value="YAF2_RYBP"/>
    <property type="match status" value="1"/>
</dbReference>
<dbReference type="GO" id="GO:0003712">
    <property type="term" value="F:transcription coregulator activity"/>
    <property type="evidence" value="ECO:0007669"/>
    <property type="project" value="TreeGrafter"/>
</dbReference>
<dbReference type="Gene3D" id="4.10.1060.10">
    <property type="entry name" value="Zinc finger, RanBP2-type"/>
    <property type="match status" value="1"/>
</dbReference>
<keyword evidence="6" id="KW-0804">Transcription</keyword>
<evidence type="ECO:0000313" key="12">
    <source>
        <dbReference type="Proteomes" id="UP000198287"/>
    </source>
</evidence>
<dbReference type="PROSITE" id="PS50199">
    <property type="entry name" value="ZF_RANBP2_2"/>
    <property type="match status" value="1"/>
</dbReference>
<dbReference type="STRING" id="158441.A0A226DKG9"/>
<comment type="subcellular location">
    <subcellularLocation>
        <location evidence="1">Nucleus</location>
    </subcellularLocation>
</comment>
<dbReference type="Pfam" id="PF00641">
    <property type="entry name" value="Zn_ribbon_RanBP"/>
    <property type="match status" value="1"/>
</dbReference>
<dbReference type="GO" id="GO:0008270">
    <property type="term" value="F:zinc ion binding"/>
    <property type="evidence" value="ECO:0007669"/>
    <property type="project" value="UniProtKB-KW"/>
</dbReference>
<reference evidence="11 12" key="1">
    <citation type="submission" date="2015-12" db="EMBL/GenBank/DDBJ databases">
        <title>The genome of Folsomia candida.</title>
        <authorList>
            <person name="Faddeeva A."/>
            <person name="Derks M.F."/>
            <person name="Anvar Y."/>
            <person name="Smit S."/>
            <person name="Van Straalen N."/>
            <person name="Roelofs D."/>
        </authorList>
    </citation>
    <scope>NUCLEOTIDE SEQUENCE [LARGE SCALE GENOMIC DNA]</scope>
    <source>
        <strain evidence="11 12">VU population</strain>
        <tissue evidence="11">Whole body</tissue>
    </source>
</reference>
<evidence type="ECO:0000256" key="7">
    <source>
        <dbReference type="ARBA" id="ARBA00023242"/>
    </source>
</evidence>
<evidence type="ECO:0000256" key="9">
    <source>
        <dbReference type="SAM" id="MobiDB-lite"/>
    </source>
</evidence>
<organism evidence="11 12">
    <name type="scientific">Folsomia candida</name>
    <name type="common">Springtail</name>
    <dbReference type="NCBI Taxonomy" id="158441"/>
    <lineage>
        <taxon>Eukaryota</taxon>
        <taxon>Metazoa</taxon>
        <taxon>Ecdysozoa</taxon>
        <taxon>Arthropoda</taxon>
        <taxon>Hexapoda</taxon>
        <taxon>Collembola</taxon>
        <taxon>Entomobryomorpha</taxon>
        <taxon>Isotomoidea</taxon>
        <taxon>Isotomidae</taxon>
        <taxon>Proisotominae</taxon>
        <taxon>Folsomia</taxon>
    </lineage>
</organism>
<feature type="region of interest" description="Disordered" evidence="9">
    <location>
        <begin position="139"/>
        <end position="183"/>
    </location>
</feature>
<evidence type="ECO:0000256" key="1">
    <source>
        <dbReference type="ARBA" id="ARBA00004123"/>
    </source>
</evidence>
<keyword evidence="7" id="KW-0539">Nucleus</keyword>
<evidence type="ECO:0000256" key="6">
    <source>
        <dbReference type="ARBA" id="ARBA00023163"/>
    </source>
</evidence>
<dbReference type="PANTHER" id="PTHR12920:SF4">
    <property type="entry name" value="GEO03726P1"/>
    <property type="match status" value="1"/>
</dbReference>
<dbReference type="SUPFAM" id="SSF90209">
    <property type="entry name" value="Ran binding protein zinc finger-like"/>
    <property type="match status" value="1"/>
</dbReference>
<evidence type="ECO:0000256" key="2">
    <source>
        <dbReference type="ARBA" id="ARBA00022723"/>
    </source>
</evidence>
<comment type="caution">
    <text evidence="11">The sequence shown here is derived from an EMBL/GenBank/DDBJ whole genome shotgun (WGS) entry which is preliminary data.</text>
</comment>
<feature type="compositionally biased region" description="Polar residues" evidence="9">
    <location>
        <begin position="139"/>
        <end position="166"/>
    </location>
</feature>
<evidence type="ECO:0000256" key="3">
    <source>
        <dbReference type="ARBA" id="ARBA00022771"/>
    </source>
</evidence>
<dbReference type="EMBL" id="LNIX01000017">
    <property type="protein sequence ID" value="OXA45689.1"/>
    <property type="molecule type" value="Genomic_DNA"/>
</dbReference>
<dbReference type="PROSITE" id="PS01358">
    <property type="entry name" value="ZF_RANBP2_1"/>
    <property type="match status" value="1"/>
</dbReference>
<dbReference type="GO" id="GO:0045893">
    <property type="term" value="P:positive regulation of DNA-templated transcription"/>
    <property type="evidence" value="ECO:0007669"/>
    <property type="project" value="InterPro"/>
</dbReference>
<dbReference type="InterPro" id="IPR036443">
    <property type="entry name" value="Znf_RanBP2_sf"/>
</dbReference>
<evidence type="ECO:0000259" key="10">
    <source>
        <dbReference type="PROSITE" id="PS50199"/>
    </source>
</evidence>
<name>A0A226DKG9_FOLCA</name>
<dbReference type="OMA" id="QKRMRPR"/>
<keyword evidence="2" id="KW-0479">Metal-binding</keyword>
<keyword evidence="12" id="KW-1185">Reference proteome</keyword>
<keyword evidence="5" id="KW-0805">Transcription regulation</keyword>
<dbReference type="InterPro" id="IPR033774">
    <property type="entry name" value="YAF2_RYBP"/>
</dbReference>
<proteinExistence type="predicted"/>
<keyword evidence="4" id="KW-0862">Zinc</keyword>
<dbReference type="Proteomes" id="UP000198287">
    <property type="component" value="Unassembled WGS sequence"/>
</dbReference>